<feature type="compositionally biased region" description="Polar residues" evidence="1">
    <location>
        <begin position="339"/>
        <end position="361"/>
    </location>
</feature>
<sequence length="517" mass="57521">MLGFACYNSSRPWPSFPDRRCCSKAQWSMRNRVIGTEDRQPTRKVSKNRLQPVKLNEMPGEQAVLETTNADNARKTHLVVMVNGLFGRPSNWKYVVSQLEATIDMQHTVLLVSAANSGFQTYRGIDRCGDALVAEINTTAPEYPGLQQISFIGHSLGGLLCRYAAGKLYDVGAGTIAGLRPAHFVTLATPHLGCNGWGPNQVPFFHFLSLGPLKIGNFDRLVQRIFRWFGVLFLGRTGKQLFVLDKRHSRDPLVLRLTQDIDGDASFMSALCSFQTHTCYANTAIDKVVNWPNASLRDPSELPDVWETPFGIVREDPLEAAFSRPRTKPHIASPEHQHLNGQPGSASHISPDSHMVQSPSQPAALFSSAAENAETQQACMPAEAERQQQQQQQSLQTVTEQQTGGAQHLQANADLSARQGKHGKTSGRLRKRWEKEMLRTSDADRQQWAAGLSRLQALPWRRIDVSFRGSSWSTFAHTHIQVTRPFLDSDGMPVVQHLARSLAAMERQCLRDAAPDT</sequence>
<proteinExistence type="predicted"/>
<evidence type="ECO:0000259" key="2">
    <source>
        <dbReference type="Pfam" id="PF05057"/>
    </source>
</evidence>
<feature type="compositionally biased region" description="Basic residues" evidence="1">
    <location>
        <begin position="419"/>
        <end position="428"/>
    </location>
</feature>
<dbReference type="InterPro" id="IPR029058">
    <property type="entry name" value="AB_hydrolase_fold"/>
</dbReference>
<accession>A0AAW1R297</accession>
<feature type="compositionally biased region" description="Polar residues" evidence="1">
    <location>
        <begin position="369"/>
        <end position="378"/>
    </location>
</feature>
<evidence type="ECO:0000313" key="3">
    <source>
        <dbReference type="EMBL" id="KAK9827864.1"/>
    </source>
</evidence>
<dbReference type="InterPro" id="IPR044294">
    <property type="entry name" value="Lipase-like"/>
</dbReference>
<dbReference type="Pfam" id="PF05057">
    <property type="entry name" value="DUF676"/>
    <property type="match status" value="1"/>
</dbReference>
<dbReference type="AlphaFoldDB" id="A0AAW1R297"/>
<evidence type="ECO:0000313" key="4">
    <source>
        <dbReference type="Proteomes" id="UP001438707"/>
    </source>
</evidence>
<reference evidence="3 4" key="1">
    <citation type="journal article" date="2024" name="Nat. Commun.">
        <title>Phylogenomics reveals the evolutionary origins of lichenization in chlorophyte algae.</title>
        <authorList>
            <person name="Puginier C."/>
            <person name="Libourel C."/>
            <person name="Otte J."/>
            <person name="Skaloud P."/>
            <person name="Haon M."/>
            <person name="Grisel S."/>
            <person name="Petersen M."/>
            <person name="Berrin J.G."/>
            <person name="Delaux P.M."/>
            <person name="Dal Grande F."/>
            <person name="Keller J."/>
        </authorList>
    </citation>
    <scope>NUCLEOTIDE SEQUENCE [LARGE SCALE GENOMIC DNA]</scope>
    <source>
        <strain evidence="3 4">SAG 2145</strain>
    </source>
</reference>
<feature type="region of interest" description="Disordered" evidence="1">
    <location>
        <begin position="322"/>
        <end position="428"/>
    </location>
</feature>
<comment type="caution">
    <text evidence="3">The sequence shown here is derived from an EMBL/GenBank/DDBJ whole genome shotgun (WGS) entry which is preliminary data.</text>
</comment>
<gene>
    <name evidence="3" type="ORF">WJX74_006695</name>
</gene>
<protein>
    <recommendedName>
        <fullName evidence="2">DUF676 domain-containing protein</fullName>
    </recommendedName>
</protein>
<evidence type="ECO:0000256" key="1">
    <source>
        <dbReference type="SAM" id="MobiDB-lite"/>
    </source>
</evidence>
<name>A0AAW1R297_9CHLO</name>
<dbReference type="Gene3D" id="3.40.50.1820">
    <property type="entry name" value="alpha/beta hydrolase"/>
    <property type="match status" value="1"/>
</dbReference>
<dbReference type="InterPro" id="IPR007751">
    <property type="entry name" value="DUF676_lipase-like"/>
</dbReference>
<organism evidence="3 4">
    <name type="scientific">Apatococcus lobatus</name>
    <dbReference type="NCBI Taxonomy" id="904363"/>
    <lineage>
        <taxon>Eukaryota</taxon>
        <taxon>Viridiplantae</taxon>
        <taxon>Chlorophyta</taxon>
        <taxon>core chlorophytes</taxon>
        <taxon>Trebouxiophyceae</taxon>
        <taxon>Chlorellales</taxon>
        <taxon>Chlorellaceae</taxon>
        <taxon>Apatococcus</taxon>
    </lineage>
</organism>
<feature type="compositionally biased region" description="Low complexity" evidence="1">
    <location>
        <begin position="387"/>
        <end position="403"/>
    </location>
</feature>
<dbReference type="PANTHER" id="PTHR12482:SF11">
    <property type="entry name" value="LIPASE YOR059C ISOFORM X1"/>
    <property type="match status" value="1"/>
</dbReference>
<feature type="domain" description="DUF676" evidence="2">
    <location>
        <begin position="74"/>
        <end position="290"/>
    </location>
</feature>
<dbReference type="EMBL" id="JALJOS010000017">
    <property type="protein sequence ID" value="KAK9827864.1"/>
    <property type="molecule type" value="Genomic_DNA"/>
</dbReference>
<dbReference type="PANTHER" id="PTHR12482">
    <property type="entry name" value="LIPASE ROG1-RELATED-RELATED"/>
    <property type="match status" value="1"/>
</dbReference>
<keyword evidence="4" id="KW-1185">Reference proteome</keyword>
<dbReference type="Proteomes" id="UP001438707">
    <property type="component" value="Unassembled WGS sequence"/>
</dbReference>
<dbReference type="SUPFAM" id="SSF53474">
    <property type="entry name" value="alpha/beta-Hydrolases"/>
    <property type="match status" value="1"/>
</dbReference>